<name>A0A8H6DTL4_COCSA</name>
<evidence type="ECO:0000313" key="3">
    <source>
        <dbReference type="Proteomes" id="UP000624244"/>
    </source>
</evidence>
<feature type="region of interest" description="Disordered" evidence="1">
    <location>
        <begin position="71"/>
        <end position="102"/>
    </location>
</feature>
<accession>A0A8H6DTL4</accession>
<sequence length="102" mass="11525">TLSLPQIITNNNVEAQMEKPHTVELLQQQPENPTSVTIRQLAKSAQLVMQSATILAEKNKKLQQVQQLTTEAERVVVEPEQSESSQRRQRARSRAYKNSVSS</sequence>
<evidence type="ECO:0000256" key="1">
    <source>
        <dbReference type="SAM" id="MobiDB-lite"/>
    </source>
</evidence>
<proteinExistence type="predicted"/>
<organism evidence="2 3">
    <name type="scientific">Cochliobolus sativus</name>
    <name type="common">Common root rot and spot blotch fungus</name>
    <name type="synonym">Bipolaris sorokiniana</name>
    <dbReference type="NCBI Taxonomy" id="45130"/>
    <lineage>
        <taxon>Eukaryota</taxon>
        <taxon>Fungi</taxon>
        <taxon>Dikarya</taxon>
        <taxon>Ascomycota</taxon>
        <taxon>Pezizomycotina</taxon>
        <taxon>Dothideomycetes</taxon>
        <taxon>Pleosporomycetidae</taxon>
        <taxon>Pleosporales</taxon>
        <taxon>Pleosporineae</taxon>
        <taxon>Pleosporaceae</taxon>
        <taxon>Bipolaris</taxon>
    </lineage>
</organism>
<gene>
    <name evidence="2" type="ORF">GGP41_008394</name>
</gene>
<dbReference type="AlphaFoldDB" id="A0A8H6DTL4"/>
<evidence type="ECO:0000313" key="2">
    <source>
        <dbReference type="EMBL" id="KAF5845910.1"/>
    </source>
</evidence>
<dbReference type="Proteomes" id="UP000624244">
    <property type="component" value="Unassembled WGS sequence"/>
</dbReference>
<protein>
    <submittedName>
        <fullName evidence="2">Uncharacterized protein</fullName>
    </submittedName>
</protein>
<dbReference type="EMBL" id="WNKQ01000017">
    <property type="protein sequence ID" value="KAF5845910.1"/>
    <property type="molecule type" value="Genomic_DNA"/>
</dbReference>
<feature type="non-terminal residue" evidence="2">
    <location>
        <position position="102"/>
    </location>
</feature>
<reference evidence="2" key="1">
    <citation type="submission" date="2019-11" db="EMBL/GenBank/DDBJ databases">
        <title>Bipolaris sorokiniana Genome sequencing.</title>
        <authorList>
            <person name="Wang H."/>
        </authorList>
    </citation>
    <scope>NUCLEOTIDE SEQUENCE</scope>
</reference>
<comment type="caution">
    <text evidence="2">The sequence shown here is derived from an EMBL/GenBank/DDBJ whole genome shotgun (WGS) entry which is preliminary data.</text>
</comment>